<dbReference type="EnsemblPlants" id="OBART07G14230.1">
    <property type="protein sequence ID" value="OBART07G14230.1"/>
    <property type="gene ID" value="OBART07G14230"/>
</dbReference>
<name>A0A0D3GQY3_9ORYZ</name>
<sequence length="154" mass="16261">MGCGPPAATALVVALGIARRHCTPYMHAFSARTGSELIHDDGWSRCEGVAVHDDRAGRSAAAYPLRRRHQQLPPVIAGHALLDFVLATSADHPSRPKPCHHRSTRAELVTTMGPHVAATTFFTDSAAAAARSQRGWLVAAAGLSIDLGLVLDLG</sequence>
<protein>
    <submittedName>
        <fullName evidence="1">Uncharacterized protein</fullName>
    </submittedName>
</protein>
<dbReference type="PaxDb" id="65489-OBART07G14230.1"/>
<evidence type="ECO:0000313" key="2">
    <source>
        <dbReference type="Proteomes" id="UP000026960"/>
    </source>
</evidence>
<proteinExistence type="predicted"/>
<dbReference type="AlphaFoldDB" id="A0A0D3GQY3"/>
<evidence type="ECO:0000313" key="1">
    <source>
        <dbReference type="EnsemblPlants" id="OBART07G14230.1"/>
    </source>
</evidence>
<dbReference type="Proteomes" id="UP000026960">
    <property type="component" value="Chromosome 7"/>
</dbReference>
<reference evidence="1" key="2">
    <citation type="submission" date="2015-03" db="UniProtKB">
        <authorList>
            <consortium name="EnsemblPlants"/>
        </authorList>
    </citation>
    <scope>IDENTIFICATION</scope>
</reference>
<dbReference type="HOGENOM" id="CLU_1707000_0_0_1"/>
<keyword evidence="2" id="KW-1185">Reference proteome</keyword>
<accession>A0A0D3GQY3</accession>
<reference evidence="1" key="1">
    <citation type="journal article" date="2009" name="Rice">
        <title>De Novo Next Generation Sequencing of Plant Genomes.</title>
        <authorList>
            <person name="Rounsley S."/>
            <person name="Marri P.R."/>
            <person name="Yu Y."/>
            <person name="He R."/>
            <person name="Sisneros N."/>
            <person name="Goicoechea J.L."/>
            <person name="Lee S.J."/>
            <person name="Angelova A."/>
            <person name="Kudrna D."/>
            <person name="Luo M."/>
            <person name="Affourtit J."/>
            <person name="Desany B."/>
            <person name="Knight J."/>
            <person name="Niazi F."/>
            <person name="Egholm M."/>
            <person name="Wing R.A."/>
        </authorList>
    </citation>
    <scope>NUCLEOTIDE SEQUENCE [LARGE SCALE GENOMIC DNA]</scope>
    <source>
        <strain evidence="1">cv. IRGC 105608</strain>
    </source>
</reference>
<dbReference type="Gramene" id="OBART07G14230.1">
    <property type="protein sequence ID" value="OBART07G14230.1"/>
    <property type="gene ID" value="OBART07G14230"/>
</dbReference>
<organism evidence="1">
    <name type="scientific">Oryza barthii</name>
    <dbReference type="NCBI Taxonomy" id="65489"/>
    <lineage>
        <taxon>Eukaryota</taxon>
        <taxon>Viridiplantae</taxon>
        <taxon>Streptophyta</taxon>
        <taxon>Embryophyta</taxon>
        <taxon>Tracheophyta</taxon>
        <taxon>Spermatophyta</taxon>
        <taxon>Magnoliopsida</taxon>
        <taxon>Liliopsida</taxon>
        <taxon>Poales</taxon>
        <taxon>Poaceae</taxon>
        <taxon>BOP clade</taxon>
        <taxon>Oryzoideae</taxon>
        <taxon>Oryzeae</taxon>
        <taxon>Oryzinae</taxon>
        <taxon>Oryza</taxon>
    </lineage>
</organism>